<keyword evidence="11" id="KW-0961">Cell wall biogenesis/degradation</keyword>
<protein>
    <submittedName>
        <fullName evidence="17">Penicillin-binding protein</fullName>
    </submittedName>
</protein>
<dbReference type="GO" id="GO:0030288">
    <property type="term" value="C:outer membrane-bounded periplasmic space"/>
    <property type="evidence" value="ECO:0007669"/>
    <property type="project" value="TreeGrafter"/>
</dbReference>
<dbReference type="InterPro" id="IPR050396">
    <property type="entry name" value="Glycosyltr_51/Transpeptidase"/>
</dbReference>
<dbReference type="PANTHER" id="PTHR32282">
    <property type="entry name" value="BINDING PROTEIN TRANSPEPTIDASE, PUTATIVE-RELATED"/>
    <property type="match status" value="1"/>
</dbReference>
<evidence type="ECO:0000256" key="9">
    <source>
        <dbReference type="ARBA" id="ARBA00022984"/>
    </source>
</evidence>
<evidence type="ECO:0000256" key="5">
    <source>
        <dbReference type="ARBA" id="ARBA00022676"/>
    </source>
</evidence>
<comment type="similarity">
    <text evidence="2">In the N-terminal section; belongs to the glycosyltransferase 51 family.</text>
</comment>
<feature type="domain" description="Fibronectin type-III" evidence="16">
    <location>
        <begin position="712"/>
        <end position="805"/>
    </location>
</feature>
<dbReference type="GO" id="GO:0009002">
    <property type="term" value="F:serine-type D-Ala-D-Ala carboxypeptidase activity"/>
    <property type="evidence" value="ECO:0007669"/>
    <property type="project" value="UniProtKB-EC"/>
</dbReference>
<evidence type="ECO:0000256" key="15">
    <source>
        <dbReference type="SAM" id="Phobius"/>
    </source>
</evidence>
<reference evidence="18 20" key="2">
    <citation type="submission" date="2014-01" db="EMBL/GenBank/DDBJ databases">
        <title>Draft genome sequencing of Bacillus alcalophilus CGMCC 1.3604.</title>
        <authorList>
            <person name="Yang J."/>
            <person name="Diao L."/>
            <person name="Yang S."/>
        </authorList>
    </citation>
    <scope>NUCLEOTIDE SEQUENCE [LARGE SCALE GENOMIC DNA]</scope>
    <source>
        <strain evidence="18 20">CGMCC 1.3604</strain>
    </source>
</reference>
<dbReference type="GO" id="GO:0071555">
    <property type="term" value="P:cell wall organization"/>
    <property type="evidence" value="ECO:0007669"/>
    <property type="project" value="UniProtKB-KW"/>
</dbReference>
<evidence type="ECO:0000259" key="16">
    <source>
        <dbReference type="PROSITE" id="PS50853"/>
    </source>
</evidence>
<dbReference type="InterPro" id="IPR012338">
    <property type="entry name" value="Beta-lactam/transpept-like"/>
</dbReference>
<dbReference type="GO" id="GO:0009252">
    <property type="term" value="P:peptidoglycan biosynthetic process"/>
    <property type="evidence" value="ECO:0007669"/>
    <property type="project" value="UniProtKB-KW"/>
</dbReference>
<evidence type="ECO:0000256" key="12">
    <source>
        <dbReference type="ARBA" id="ARBA00034000"/>
    </source>
</evidence>
<dbReference type="Gene3D" id="1.10.3810.10">
    <property type="entry name" value="Biosynthetic peptidoglycan transglycosylase-like"/>
    <property type="match status" value="1"/>
</dbReference>
<keyword evidence="19" id="KW-1185">Reference proteome</keyword>
<dbReference type="NCBIfam" id="TIGR02074">
    <property type="entry name" value="PBP_1a_fam"/>
    <property type="match status" value="1"/>
</dbReference>
<evidence type="ECO:0000313" key="20">
    <source>
        <dbReference type="Proteomes" id="UP000297014"/>
    </source>
</evidence>
<dbReference type="InterPro" id="IPR001460">
    <property type="entry name" value="PCN-bd_Tpept"/>
</dbReference>
<evidence type="ECO:0000256" key="2">
    <source>
        <dbReference type="ARBA" id="ARBA00007739"/>
    </source>
</evidence>
<dbReference type="Proteomes" id="UP000002754">
    <property type="component" value="Unassembled WGS sequence"/>
</dbReference>
<comment type="catalytic activity">
    <reaction evidence="12">
        <text>Preferential cleavage: (Ac)2-L-Lys-D-Ala-|-D-Ala. Also transpeptidation of peptidyl-alanyl moieties that are N-acyl substituents of D-alanine.</text>
        <dbReference type="EC" id="3.4.16.4"/>
    </reaction>
</comment>
<evidence type="ECO:0000256" key="7">
    <source>
        <dbReference type="ARBA" id="ARBA00022801"/>
    </source>
</evidence>
<dbReference type="GO" id="GO:0008955">
    <property type="term" value="F:peptidoglycan glycosyltransferase activity"/>
    <property type="evidence" value="ECO:0007669"/>
    <property type="project" value="UniProtKB-EC"/>
</dbReference>
<evidence type="ECO:0000256" key="14">
    <source>
        <dbReference type="SAM" id="MobiDB-lite"/>
    </source>
</evidence>
<dbReference type="CDD" id="cd00063">
    <property type="entry name" value="FN3"/>
    <property type="match status" value="1"/>
</dbReference>
<dbReference type="RefSeq" id="WP_003324468.1">
    <property type="nucleotide sequence ID" value="NZ_ALPT02000001.1"/>
</dbReference>
<name>A0A094WMV4_ALKAL</name>
<evidence type="ECO:0000256" key="6">
    <source>
        <dbReference type="ARBA" id="ARBA00022679"/>
    </source>
</evidence>
<feature type="region of interest" description="Disordered" evidence="14">
    <location>
        <begin position="784"/>
        <end position="875"/>
    </location>
</feature>
<comment type="similarity">
    <text evidence="1">In the C-terminal section; belongs to the transpeptidase family.</text>
</comment>
<dbReference type="GO" id="GO:0008360">
    <property type="term" value="P:regulation of cell shape"/>
    <property type="evidence" value="ECO:0007669"/>
    <property type="project" value="UniProtKB-KW"/>
</dbReference>
<organism evidence="17 19">
    <name type="scientific">Alkalihalobacillus alcalophilus ATCC 27647 = CGMCC 1.3604</name>
    <dbReference type="NCBI Taxonomy" id="1218173"/>
    <lineage>
        <taxon>Bacteria</taxon>
        <taxon>Bacillati</taxon>
        <taxon>Bacillota</taxon>
        <taxon>Bacilli</taxon>
        <taxon>Bacillales</taxon>
        <taxon>Bacillaceae</taxon>
        <taxon>Alkalihalobacillus</taxon>
    </lineage>
</organism>
<dbReference type="InterPro" id="IPR003961">
    <property type="entry name" value="FN3_dom"/>
</dbReference>
<dbReference type="SUPFAM" id="SSF53955">
    <property type="entry name" value="Lysozyme-like"/>
    <property type="match status" value="1"/>
</dbReference>
<dbReference type="Pfam" id="PF00905">
    <property type="entry name" value="Transpeptidase"/>
    <property type="match status" value="1"/>
</dbReference>
<sequence>MSDHNKSNPPSAKSRVEKRKQAQKNQTKPKKKGIWKKIFITLVALFMLAVVAGGITVFAIVQSSPELDSDKLILTQGSEIFDQNDQSVSMLNSSENRINIDYADIPDVLEDAFLSVEDVRFREHFGMDMRRFFGAVLANITDGFGAEGASTITQQLVKNLFLTDEKRLSRKIQEAYLAIQLEQKYSKDQILTMYLNQIYLGGGVYGVELASQRYFGKSIADLNLEDAALLAAIPRRPSFYDPIQNPENAESRRNVVLSLMEQHGKISSEEATAAKEVPIADQMNPTEFESYPYEAYYNFIMSELENIDGITLTDVYNSGLKVYTTLDVGAQEHLEEVLASDDYIAHFPDNELFQAGVSVLDTQTGAIKALGSGREDTGYQLGLNYATDIKRQPGSTIKPILDYGPAIEHLQWSTGKILNDKPTTYNDRDQTPVNNFDRRHLGNMTMREALGRSRNTTAIQALQEVGVDKAAEFARGLGIDTGNEDEPMHESYGLGGFTNGISSLDLAAAYAAFGNGGTYTKPYAIRKVVFPDGRELNLEPETHKAMEDYTAYMITDMLKSVVTASYGTGGSANVSGVPLAGKTGTTNFTPEQIEEHRYPDGAVPDSWFAGYSSRYSIAVWTGFEKRDDTTYLANADERRVPQHIFREMMSYLSADIDTPDFQMPDSVVRVGVERSTGLLPSPFTPSSEIIQELFVRGTEQTQVSEKFVDIEAPSGVRAVYQEDQDQIIVTWNYPQDLLDDVNFEVRLSINGGSNETVQQSNDMQYIYSNPEPGSTYEFSITAEYEGETSDPARASVEIPDAIEEEEPEPEEENVEEDTEDNNDEDQTEDGNGDDSGEDTGSDENEDDNGGEEENNNEGTRPEDEEQEEDIETEEE</sequence>
<dbReference type="PROSITE" id="PS50853">
    <property type="entry name" value="FN3"/>
    <property type="match status" value="1"/>
</dbReference>
<evidence type="ECO:0000256" key="11">
    <source>
        <dbReference type="ARBA" id="ARBA00023316"/>
    </source>
</evidence>
<feature type="compositionally biased region" description="Acidic residues" evidence="14">
    <location>
        <begin position="800"/>
        <end position="855"/>
    </location>
</feature>
<accession>A0A094WMV4</accession>
<evidence type="ECO:0000256" key="10">
    <source>
        <dbReference type="ARBA" id="ARBA00023268"/>
    </source>
</evidence>
<dbReference type="EMBL" id="ALPT02000001">
    <property type="protein sequence ID" value="KGA99099.1"/>
    <property type="molecule type" value="Genomic_DNA"/>
</dbReference>
<keyword evidence="3" id="KW-0121">Carboxypeptidase</keyword>
<comment type="caution">
    <text evidence="17">The sequence shown here is derived from an EMBL/GenBank/DDBJ whole genome shotgun (WGS) entry which is preliminary data.</text>
</comment>
<feature type="region of interest" description="Disordered" evidence="14">
    <location>
        <begin position="1"/>
        <end position="29"/>
    </location>
</feature>
<evidence type="ECO:0000313" key="17">
    <source>
        <dbReference type="EMBL" id="KGA99099.1"/>
    </source>
</evidence>
<keyword evidence="7" id="KW-0378">Hydrolase</keyword>
<comment type="catalytic activity">
    <reaction evidence="13">
        <text>[GlcNAc-(1-&gt;4)-Mur2Ac(oyl-L-Ala-gamma-D-Glu-L-Lys-D-Ala-D-Ala)](n)-di-trans,octa-cis-undecaprenyl diphosphate + beta-D-GlcNAc-(1-&gt;4)-Mur2Ac(oyl-L-Ala-gamma-D-Glu-L-Lys-D-Ala-D-Ala)-di-trans,octa-cis-undecaprenyl diphosphate = [GlcNAc-(1-&gt;4)-Mur2Ac(oyl-L-Ala-gamma-D-Glu-L-Lys-D-Ala-D-Ala)](n+1)-di-trans,octa-cis-undecaprenyl diphosphate + di-trans,octa-cis-undecaprenyl diphosphate + H(+)</text>
        <dbReference type="Rhea" id="RHEA:23708"/>
        <dbReference type="Rhea" id="RHEA-COMP:9602"/>
        <dbReference type="Rhea" id="RHEA-COMP:9603"/>
        <dbReference type="ChEBI" id="CHEBI:15378"/>
        <dbReference type="ChEBI" id="CHEBI:58405"/>
        <dbReference type="ChEBI" id="CHEBI:60033"/>
        <dbReference type="ChEBI" id="CHEBI:78435"/>
        <dbReference type="EC" id="2.4.99.28"/>
    </reaction>
</comment>
<keyword evidence="5" id="KW-0328">Glycosyltransferase</keyword>
<feature type="compositionally biased region" description="Acidic residues" evidence="14">
    <location>
        <begin position="862"/>
        <end position="875"/>
    </location>
</feature>
<evidence type="ECO:0000313" key="19">
    <source>
        <dbReference type="Proteomes" id="UP000002754"/>
    </source>
</evidence>
<keyword evidence="6" id="KW-0808">Transferase</keyword>
<evidence type="ECO:0000256" key="4">
    <source>
        <dbReference type="ARBA" id="ARBA00022670"/>
    </source>
</evidence>
<dbReference type="PANTHER" id="PTHR32282:SF29">
    <property type="entry name" value="PENICILLIN-BINDING PROTEIN 1A"/>
    <property type="match status" value="1"/>
</dbReference>
<dbReference type="Gene3D" id="3.40.710.10">
    <property type="entry name" value="DD-peptidase/beta-lactamase superfamily"/>
    <property type="match status" value="1"/>
</dbReference>
<dbReference type="InterPro" id="IPR001264">
    <property type="entry name" value="Glyco_trans_51"/>
</dbReference>
<gene>
    <name evidence="18" type="ORF">AJ85_11510</name>
    <name evidence="17" type="ORF">BALCAV_0200135</name>
</gene>
<keyword evidence="8" id="KW-0133">Cell shape</keyword>
<dbReference type="SUPFAM" id="SSF49265">
    <property type="entry name" value="Fibronectin type III"/>
    <property type="match status" value="1"/>
</dbReference>
<keyword evidence="9" id="KW-0573">Peptidoglycan synthesis</keyword>
<dbReference type="InterPro" id="IPR036116">
    <property type="entry name" value="FN3_sf"/>
</dbReference>
<evidence type="ECO:0000313" key="18">
    <source>
        <dbReference type="EMBL" id="THG90300.1"/>
    </source>
</evidence>
<keyword evidence="15" id="KW-1133">Transmembrane helix</keyword>
<dbReference type="STRING" id="1218173.BALCAV_0200135"/>
<dbReference type="Proteomes" id="UP000297014">
    <property type="component" value="Unassembled WGS sequence"/>
</dbReference>
<keyword evidence="15" id="KW-0812">Transmembrane</keyword>
<dbReference type="Pfam" id="PF00041">
    <property type="entry name" value="fn3"/>
    <property type="match status" value="1"/>
</dbReference>
<evidence type="ECO:0000256" key="1">
    <source>
        <dbReference type="ARBA" id="ARBA00007090"/>
    </source>
</evidence>
<evidence type="ECO:0000256" key="13">
    <source>
        <dbReference type="ARBA" id="ARBA00049902"/>
    </source>
</evidence>
<dbReference type="GO" id="GO:0008658">
    <property type="term" value="F:penicillin binding"/>
    <property type="evidence" value="ECO:0007669"/>
    <property type="project" value="InterPro"/>
</dbReference>
<dbReference type="InterPro" id="IPR013783">
    <property type="entry name" value="Ig-like_fold"/>
</dbReference>
<feature type="transmembrane region" description="Helical" evidence="15">
    <location>
        <begin position="38"/>
        <end position="61"/>
    </location>
</feature>
<evidence type="ECO:0000256" key="3">
    <source>
        <dbReference type="ARBA" id="ARBA00022645"/>
    </source>
</evidence>
<dbReference type="Gene3D" id="2.60.40.10">
    <property type="entry name" value="Immunoglobulins"/>
    <property type="match status" value="1"/>
</dbReference>
<dbReference type="EMBL" id="JALP01000163">
    <property type="protein sequence ID" value="THG90300.1"/>
    <property type="molecule type" value="Genomic_DNA"/>
</dbReference>
<dbReference type="AlphaFoldDB" id="A0A094WMV4"/>
<dbReference type="OrthoDB" id="9766909at2"/>
<feature type="compositionally biased region" description="Basic residues" evidence="14">
    <location>
        <begin position="16"/>
        <end position="29"/>
    </location>
</feature>
<dbReference type="Pfam" id="PF00912">
    <property type="entry name" value="Transgly"/>
    <property type="match status" value="1"/>
</dbReference>
<dbReference type="SUPFAM" id="SSF56601">
    <property type="entry name" value="beta-lactamase/transpeptidase-like"/>
    <property type="match status" value="1"/>
</dbReference>
<dbReference type="InterPro" id="IPR023346">
    <property type="entry name" value="Lysozyme-like_dom_sf"/>
</dbReference>
<dbReference type="eggNOG" id="COG0744">
    <property type="taxonomic scope" value="Bacteria"/>
</dbReference>
<reference evidence="17 19" key="1">
    <citation type="journal article" date="2014" name="Genome Announc.">
        <title>Draft Genome Sequence of Bacillus alcalophilus AV1934, a Classic Alkaliphile Isolated from Human Feces in 1934.</title>
        <authorList>
            <person name="Attie O."/>
            <person name="Jayaprakash A."/>
            <person name="Shah H."/>
            <person name="Paulsen I.T."/>
            <person name="Morino M."/>
            <person name="Takahashi Y."/>
            <person name="Narumi I."/>
            <person name="Sachidanandam R."/>
            <person name="Satoh K."/>
            <person name="Ito M."/>
            <person name="Krulwich T.A."/>
        </authorList>
    </citation>
    <scope>NUCLEOTIDE SEQUENCE [LARGE SCALE GENOMIC DNA]</scope>
    <source>
        <strain evidence="17 19">AV1934</strain>
    </source>
</reference>
<dbReference type="GO" id="GO:0006508">
    <property type="term" value="P:proteolysis"/>
    <property type="evidence" value="ECO:0007669"/>
    <property type="project" value="UniProtKB-KW"/>
</dbReference>
<keyword evidence="15" id="KW-0472">Membrane</keyword>
<keyword evidence="4" id="KW-0645">Protease</keyword>
<evidence type="ECO:0000256" key="8">
    <source>
        <dbReference type="ARBA" id="ARBA00022960"/>
    </source>
</evidence>
<dbReference type="FunFam" id="1.10.3810.10:FF:000001">
    <property type="entry name" value="Penicillin-binding protein 1A"/>
    <property type="match status" value="1"/>
</dbReference>
<proteinExistence type="inferred from homology"/>
<dbReference type="InterPro" id="IPR036950">
    <property type="entry name" value="PBP_transglycosylase"/>
</dbReference>
<keyword evidence="10" id="KW-0511">Multifunctional enzyme</keyword>